<accession>A0A0H5Q3E6</accession>
<dbReference type="AlphaFoldDB" id="A0A0H5Q3E6"/>
<protein>
    <submittedName>
        <fullName evidence="1">Uncharacterized protein</fullName>
    </submittedName>
</protein>
<reference evidence="1" key="1">
    <citation type="submission" date="2015-06" db="EMBL/GenBank/DDBJ databases">
        <authorList>
            <person name="Joergensen T."/>
        </authorList>
    </citation>
    <scope>NUCLEOTIDE SEQUENCE</scope>
    <source>
        <plasmid evidence="1">pRGFK0822</plasmid>
    </source>
</reference>
<geneLocation type="plasmid" evidence="1">
    <name>pRGFK0822</name>
</geneLocation>
<reference evidence="1" key="2">
    <citation type="submission" date="2015-07" db="EMBL/GenBank/DDBJ databases">
        <title>Plasmids, circular viruses and viroids from rat gut.</title>
        <authorList>
            <person name="Jorgensen T.J."/>
            <person name="Hansen M.A."/>
            <person name="Xu Z."/>
            <person name="Tabak M.A."/>
            <person name="Sorensen S.J."/>
            <person name="Hansen L.H."/>
        </authorList>
    </citation>
    <scope>NUCLEOTIDE SEQUENCE</scope>
    <source>
        <plasmid evidence="1">pRGFK0822</plasmid>
    </source>
</reference>
<sequence length="122" mass="14209">MIMFYSVNRCIQIAYVTLILVHARYVFVYTKTLATAELSFYHSIFRVEKSYKRFNEGDFFRKYDVFFSIFRHKGNSALRICKGTFHSAGKKSPELASLVRYFLPFALDKSPCFVGSCLGKKK</sequence>
<dbReference type="EMBL" id="LN853428">
    <property type="protein sequence ID" value="CRY95920.1"/>
    <property type="molecule type" value="Genomic_DNA"/>
</dbReference>
<evidence type="ECO:0000313" key="1">
    <source>
        <dbReference type="EMBL" id="CRY95920.1"/>
    </source>
</evidence>
<keyword evidence="1" id="KW-0614">Plasmid</keyword>
<organism evidence="1">
    <name type="scientific">uncultured prokaryote</name>
    <dbReference type="NCBI Taxonomy" id="198431"/>
    <lineage>
        <taxon>unclassified sequences</taxon>
        <taxon>environmental samples</taxon>
    </lineage>
</organism>
<name>A0A0H5Q3E6_9ZZZZ</name>
<proteinExistence type="predicted"/>